<organism evidence="4 5">
    <name type="scientific">Oceanobacillus luteolus</name>
    <dbReference type="NCBI Taxonomy" id="1274358"/>
    <lineage>
        <taxon>Bacteria</taxon>
        <taxon>Bacillati</taxon>
        <taxon>Bacillota</taxon>
        <taxon>Bacilli</taxon>
        <taxon>Bacillales</taxon>
        <taxon>Bacillaceae</taxon>
        <taxon>Oceanobacillus</taxon>
    </lineage>
</organism>
<dbReference type="InterPro" id="IPR036412">
    <property type="entry name" value="HAD-like_sf"/>
</dbReference>
<keyword evidence="5" id="KW-1185">Reference proteome</keyword>
<dbReference type="InterPro" id="IPR023198">
    <property type="entry name" value="PGP-like_dom2"/>
</dbReference>
<dbReference type="SUPFAM" id="SSF56784">
    <property type="entry name" value="HAD-like"/>
    <property type="match status" value="1"/>
</dbReference>
<dbReference type="NCBIfam" id="TIGR01549">
    <property type="entry name" value="HAD-SF-IA-v1"/>
    <property type="match status" value="1"/>
</dbReference>
<evidence type="ECO:0000313" key="4">
    <source>
        <dbReference type="EMBL" id="MFD1607988.1"/>
    </source>
</evidence>
<dbReference type="InterPro" id="IPR044266">
    <property type="entry name" value="PSP_YsaA"/>
</dbReference>
<dbReference type="InterPro" id="IPR006439">
    <property type="entry name" value="HAD-SF_hydro_IA"/>
</dbReference>
<dbReference type="Gene3D" id="3.40.50.1000">
    <property type="entry name" value="HAD superfamily/HAD-like"/>
    <property type="match status" value="1"/>
</dbReference>
<dbReference type="NCBIfam" id="TIGR01509">
    <property type="entry name" value="HAD-SF-IA-v3"/>
    <property type="match status" value="1"/>
</dbReference>
<evidence type="ECO:0000256" key="3">
    <source>
        <dbReference type="HAMAP-Rule" id="MF_02240"/>
    </source>
</evidence>
<keyword evidence="3" id="KW-0170">Cobalt</keyword>
<dbReference type="HAMAP" id="MF_02240">
    <property type="entry name" value="PSP"/>
    <property type="match status" value="1"/>
</dbReference>
<reference evidence="5" key="1">
    <citation type="journal article" date="2019" name="Int. J. Syst. Evol. Microbiol.">
        <title>The Global Catalogue of Microorganisms (GCM) 10K type strain sequencing project: providing services to taxonomists for standard genome sequencing and annotation.</title>
        <authorList>
            <consortium name="The Broad Institute Genomics Platform"/>
            <consortium name="The Broad Institute Genome Sequencing Center for Infectious Disease"/>
            <person name="Wu L."/>
            <person name="Ma J."/>
        </authorList>
    </citation>
    <scope>NUCLEOTIDE SEQUENCE [LARGE SCALE GENOMIC DNA]</scope>
    <source>
        <strain evidence="5">CGMCC 1.12376</strain>
    </source>
</reference>
<comment type="catalytic activity">
    <reaction evidence="3">
        <text>O-phospho-L-serine + H2O = L-serine + phosphate</text>
        <dbReference type="Rhea" id="RHEA:21208"/>
        <dbReference type="ChEBI" id="CHEBI:15377"/>
        <dbReference type="ChEBI" id="CHEBI:33384"/>
        <dbReference type="ChEBI" id="CHEBI:43474"/>
        <dbReference type="ChEBI" id="CHEBI:57524"/>
        <dbReference type="EC" id="3.1.3.3"/>
    </reaction>
</comment>
<dbReference type="EC" id="3.1.3.3" evidence="3"/>
<dbReference type="RefSeq" id="WP_251512247.1">
    <property type="nucleotide sequence ID" value="NZ_JAMBON010000004.1"/>
</dbReference>
<comment type="cofactor">
    <cofactor evidence="3">
        <name>Mg(2+)</name>
        <dbReference type="ChEBI" id="CHEBI:18420"/>
    </cofactor>
    <cofactor evidence="3">
        <name>Co(2+)</name>
        <dbReference type="ChEBI" id="CHEBI:48828"/>
    </cofactor>
</comment>
<proteinExistence type="inferred from homology"/>
<protein>
    <recommendedName>
        <fullName evidence="3">Phosphoserine phosphatase</fullName>
        <shortName evidence="3">PSP</shortName>
        <ecNumber evidence="3">3.1.3.3</ecNumber>
    </recommendedName>
</protein>
<dbReference type="Proteomes" id="UP001597221">
    <property type="component" value="Unassembled WGS sequence"/>
</dbReference>
<dbReference type="InterPro" id="IPR051400">
    <property type="entry name" value="HAD-like_hydrolase"/>
</dbReference>
<keyword evidence="2 3" id="KW-0460">Magnesium</keyword>
<evidence type="ECO:0000256" key="2">
    <source>
        <dbReference type="ARBA" id="ARBA00022842"/>
    </source>
</evidence>
<dbReference type="InterPro" id="IPR023214">
    <property type="entry name" value="HAD_sf"/>
</dbReference>
<keyword evidence="3" id="KW-0718">Serine biosynthesis</keyword>
<name>A0ABW4HQW2_9BACI</name>
<evidence type="ECO:0000313" key="5">
    <source>
        <dbReference type="Proteomes" id="UP001597221"/>
    </source>
</evidence>
<comment type="catalytic activity">
    <reaction evidence="3">
        <text>O-phospho-D-serine + H2O = D-serine + phosphate</text>
        <dbReference type="Rhea" id="RHEA:24873"/>
        <dbReference type="ChEBI" id="CHEBI:15377"/>
        <dbReference type="ChEBI" id="CHEBI:35247"/>
        <dbReference type="ChEBI" id="CHEBI:43474"/>
        <dbReference type="ChEBI" id="CHEBI:58680"/>
        <dbReference type="EC" id="3.1.3.3"/>
    </reaction>
</comment>
<accession>A0ABW4HQW2</accession>
<evidence type="ECO:0000256" key="1">
    <source>
        <dbReference type="ARBA" id="ARBA00022801"/>
    </source>
</evidence>
<dbReference type="Pfam" id="PF00702">
    <property type="entry name" value="Hydrolase"/>
    <property type="match status" value="1"/>
</dbReference>
<dbReference type="PANTHER" id="PTHR46470">
    <property type="entry name" value="N-ACYLNEURAMINATE-9-PHOSPHATASE"/>
    <property type="match status" value="1"/>
</dbReference>
<dbReference type="GO" id="GO:0016787">
    <property type="term" value="F:hydrolase activity"/>
    <property type="evidence" value="ECO:0007669"/>
    <property type="project" value="UniProtKB-KW"/>
</dbReference>
<comment type="similarity">
    <text evidence="3">Belongs to the HAD-like hydrolase superfamily.</text>
</comment>
<comment type="pathway">
    <text evidence="3">Amino-acid biosynthesis; L-serine biosynthesis; L-serine from 3-phospho-D-glycerate: step 3/3.</text>
</comment>
<comment type="caution">
    <text evidence="4">The sequence shown here is derived from an EMBL/GenBank/DDBJ whole genome shotgun (WGS) entry which is preliminary data.</text>
</comment>
<comment type="function">
    <text evidence="3">Catalyzes the last step of the phosphorylated serine biosynthetic pathway, i.e. dephosphorylation of O-phospho-L-serine to form L-serine.</text>
</comment>
<keyword evidence="3" id="KW-0028">Amino-acid biosynthesis</keyword>
<dbReference type="PANTHER" id="PTHR46470:SF3">
    <property type="entry name" value="N-ACYLNEURAMINATE-9-PHOSPHATASE"/>
    <property type="match status" value="1"/>
</dbReference>
<dbReference type="SFLD" id="SFLDS00003">
    <property type="entry name" value="Haloacid_Dehalogenase"/>
    <property type="match status" value="1"/>
</dbReference>
<dbReference type="Gene3D" id="1.10.150.240">
    <property type="entry name" value="Putative phosphatase, domain 2"/>
    <property type="match status" value="1"/>
</dbReference>
<gene>
    <name evidence="4" type="ORF">ACFSBH_10005</name>
</gene>
<keyword evidence="1 3" id="KW-0378">Hydrolase</keyword>
<dbReference type="SFLD" id="SFLDG01129">
    <property type="entry name" value="C1.5:_HAD__Beta-PGM__Phosphata"/>
    <property type="match status" value="1"/>
</dbReference>
<sequence>MIKTIIFDLDDTLLWDEKSVKDAFEETCNVAAEKYNLDPQELEERVRANARIIYADYPTYEFTKMIGINPFEGLWGEFPDEGGMFPELRKLAPTYRKDSWTKGLEDLGVDDPAFGEELGETFPEMRKKTARLYLDTIQLLDALKDKYEMVLLTNGSPALQNLKLELTPTLAPYFEHIVISGEFGRGKPDTSIFEHVLELVEKDKEDVLMVGDNLNTDILGAVRTGITSVWINRKGAIAEKVRPEYEINELMDLLPLLDRINS</sequence>
<dbReference type="EMBL" id="JBHUDE010000046">
    <property type="protein sequence ID" value="MFD1607988.1"/>
    <property type="molecule type" value="Genomic_DNA"/>
</dbReference>